<evidence type="ECO:0000259" key="1">
    <source>
        <dbReference type="PROSITE" id="PS50206"/>
    </source>
</evidence>
<proteinExistence type="predicted"/>
<dbReference type="CDD" id="cd00158">
    <property type="entry name" value="RHOD"/>
    <property type="match status" value="1"/>
</dbReference>
<dbReference type="EMBL" id="LQBQ01000001">
    <property type="protein sequence ID" value="KUJ85545.1"/>
    <property type="molecule type" value="Genomic_DNA"/>
</dbReference>
<dbReference type="OrthoDB" id="9812109at2"/>
<feature type="domain" description="Rhodanese" evidence="1">
    <location>
        <begin position="54"/>
        <end position="148"/>
    </location>
</feature>
<dbReference type="SUPFAM" id="SSF52821">
    <property type="entry name" value="Rhodanese/Cell cycle control phosphatase"/>
    <property type="match status" value="1"/>
</dbReference>
<dbReference type="Gene3D" id="3.40.250.10">
    <property type="entry name" value="Rhodanese-like domain"/>
    <property type="match status" value="1"/>
</dbReference>
<dbReference type="InterPro" id="IPR001763">
    <property type="entry name" value="Rhodanese-like_dom"/>
</dbReference>
<reference evidence="2 3" key="1">
    <citation type="submission" date="2015-12" db="EMBL/GenBank/DDBJ databases">
        <authorList>
            <person name="Shamseldin A."/>
            <person name="Moawad H."/>
            <person name="Abd El-Rahim W.M."/>
            <person name="Sadowsky M.J."/>
        </authorList>
    </citation>
    <scope>NUCLEOTIDE SEQUENCE [LARGE SCALE GENOMIC DNA]</scope>
    <source>
        <strain evidence="2 3">ZGT118</strain>
    </source>
</reference>
<dbReference type="InterPro" id="IPR036873">
    <property type="entry name" value="Rhodanese-like_dom_sf"/>
</dbReference>
<dbReference type="Proteomes" id="UP000053791">
    <property type="component" value="Unassembled WGS sequence"/>
</dbReference>
<dbReference type="STRING" id="1685379.AVO45_00670"/>
<comment type="caution">
    <text evidence="2">The sequence shown here is derived from an EMBL/GenBank/DDBJ whole genome shotgun (WGS) entry which is preliminary data.</text>
</comment>
<gene>
    <name evidence="2" type="ORF">AVO45_00670</name>
</gene>
<dbReference type="AlphaFoldDB" id="A0A117KGZ8"/>
<accession>A0A117KGZ8</accession>
<dbReference type="RefSeq" id="WP_068343366.1">
    <property type="nucleotide sequence ID" value="NZ_LQBQ01000001.1"/>
</dbReference>
<dbReference type="SMART" id="SM00450">
    <property type="entry name" value="RHOD"/>
    <property type="match status" value="1"/>
</dbReference>
<dbReference type="Pfam" id="PF00581">
    <property type="entry name" value="Rhodanese"/>
    <property type="match status" value="1"/>
</dbReference>
<organism evidence="2 3">
    <name type="scientific">Ruegeria marisrubri</name>
    <dbReference type="NCBI Taxonomy" id="1685379"/>
    <lineage>
        <taxon>Bacteria</taxon>
        <taxon>Pseudomonadati</taxon>
        <taxon>Pseudomonadota</taxon>
        <taxon>Alphaproteobacteria</taxon>
        <taxon>Rhodobacterales</taxon>
        <taxon>Roseobacteraceae</taxon>
        <taxon>Ruegeria</taxon>
    </lineage>
</organism>
<evidence type="ECO:0000313" key="2">
    <source>
        <dbReference type="EMBL" id="KUJ85545.1"/>
    </source>
</evidence>
<evidence type="ECO:0000313" key="3">
    <source>
        <dbReference type="Proteomes" id="UP000053791"/>
    </source>
</evidence>
<sequence>MTSRGGNSGLFTRRAFLIGGGALAVVWGVREYRLTPPDHDGTKLSASEAHERAVAGALLLIDIRTPREWQATGIGEGAHPIDMRRSDFVEALTALAGPDRNREIGVICARGVRSARMSIELARAGFTKIVDVPEGMLGSRAGPGWLKSGLPVRAYQGNSE</sequence>
<name>A0A117KGZ8_9RHOB</name>
<dbReference type="PROSITE" id="PS50206">
    <property type="entry name" value="RHODANESE_3"/>
    <property type="match status" value="1"/>
</dbReference>
<protein>
    <recommendedName>
        <fullName evidence="1">Rhodanese domain-containing protein</fullName>
    </recommendedName>
</protein>
<keyword evidence="3" id="KW-1185">Reference proteome</keyword>